<gene>
    <name evidence="1" type="ORF">VAE063_940070</name>
</gene>
<proteinExistence type="predicted"/>
<keyword evidence="2" id="KW-1185">Reference proteome</keyword>
<comment type="caution">
    <text evidence="1">The sequence shown here is derived from an EMBL/GenBank/DDBJ whole genome shotgun (WGS) entry which is preliminary data.</text>
</comment>
<dbReference type="Proteomes" id="UP001152658">
    <property type="component" value="Unassembled WGS sequence"/>
</dbReference>
<dbReference type="PANTHER" id="PTHR33973:SF4">
    <property type="entry name" value="OS07G0153300 PROTEIN"/>
    <property type="match status" value="1"/>
</dbReference>
<evidence type="ECO:0000313" key="1">
    <source>
        <dbReference type="EMBL" id="CAH8222999.1"/>
    </source>
</evidence>
<reference evidence="1" key="1">
    <citation type="submission" date="2022-06" db="EMBL/GenBank/DDBJ databases">
        <authorList>
            <person name="Goudenege D."/>
            <person name="Le Roux F."/>
        </authorList>
    </citation>
    <scope>NUCLEOTIDE SEQUENCE</scope>
    <source>
        <strain evidence="1">12-063</strain>
    </source>
</reference>
<protein>
    <submittedName>
        <fullName evidence="1">Plasmid partition ParA protein</fullName>
    </submittedName>
</protein>
<dbReference type="Pfam" id="PF07103">
    <property type="entry name" value="DUF1365"/>
    <property type="match status" value="1"/>
</dbReference>
<evidence type="ECO:0000313" key="2">
    <source>
        <dbReference type="Proteomes" id="UP001152658"/>
    </source>
</evidence>
<organism evidence="1 2">
    <name type="scientific">Vibrio aestuarianus</name>
    <dbReference type="NCBI Taxonomy" id="28171"/>
    <lineage>
        <taxon>Bacteria</taxon>
        <taxon>Pseudomonadati</taxon>
        <taxon>Pseudomonadota</taxon>
        <taxon>Gammaproteobacteria</taxon>
        <taxon>Vibrionales</taxon>
        <taxon>Vibrionaceae</taxon>
        <taxon>Vibrio</taxon>
    </lineage>
</organism>
<name>A0ABM9FPZ4_9VIBR</name>
<accession>A0ABM9FPZ4</accession>
<dbReference type="EMBL" id="CALYLK010000135">
    <property type="protein sequence ID" value="CAH8222999.1"/>
    <property type="molecule type" value="Genomic_DNA"/>
</dbReference>
<dbReference type="InterPro" id="IPR010775">
    <property type="entry name" value="DUF1365"/>
</dbReference>
<sequence length="267" mass="31209">MVMEDEAMQSRLMVGTVRHRRFTPVEHALNYPLFMACIDLDELPQLTKNVWGFGDKWWHWARFHRQDYLGSGELKQSVQDKVFELTGERVCGKVLAVCHLRYLGIYFSPVNFYYLYDNDGQWRYLLAEVSNTPWNERHYYAIQAEAGEQGCNWQHDKAFHVSPFNPIEQQYVWKLKPLTSSLMVHLECHRNDKEFDATLAMKEQSFNSKNLLKLLIKTPVMAVKVTIGIYWHALKLWLKGAPFYSHPPSVEANQSSASESSSKQKEQ</sequence>
<dbReference type="PANTHER" id="PTHR33973">
    <property type="entry name" value="OS07G0153300 PROTEIN"/>
    <property type="match status" value="1"/>
</dbReference>